<reference evidence="2 3" key="1">
    <citation type="submission" date="2019-12" db="EMBL/GenBank/DDBJ databases">
        <title>Genomic-based taxomic classification of the family Erythrobacteraceae.</title>
        <authorList>
            <person name="Xu L."/>
        </authorList>
    </citation>
    <scope>NUCLEOTIDE SEQUENCE [LARGE SCALE GENOMIC DNA]</scope>
    <source>
        <strain evidence="2 3">KEMB 9005-328</strain>
    </source>
</reference>
<proteinExistence type="predicted"/>
<dbReference type="OrthoDB" id="9804723at2"/>
<sequence length="253" mass="27597">MSELKTEYFDSFDGTRLALHRLGAGRPLVLLHGLFSNAQMNWIKWGHAQLIADRGYEVLMLDFRVHGESEAPHAPDAYPKNVLVRDAAALIEHFGIQDYDLGGFSLGARTSLHAVAQGVLAPARLIVGGMGTAGLGEWEKRAAHFRRVIDEFENIPHTDPAWFSMQFLKSQGTDRVAARLLLDTMPDLDLAQLANVAMPTLVVCGDEDRDNGSAEELADLLPDSTYAEVPGTHMGSVTKPDLGRAIADWLGPA</sequence>
<evidence type="ECO:0000313" key="3">
    <source>
        <dbReference type="Proteomes" id="UP000439780"/>
    </source>
</evidence>
<organism evidence="2 3">
    <name type="scientific">Qipengyuania algicida</name>
    <dbReference type="NCBI Taxonomy" id="1836209"/>
    <lineage>
        <taxon>Bacteria</taxon>
        <taxon>Pseudomonadati</taxon>
        <taxon>Pseudomonadota</taxon>
        <taxon>Alphaproteobacteria</taxon>
        <taxon>Sphingomonadales</taxon>
        <taxon>Erythrobacteraceae</taxon>
        <taxon>Qipengyuania</taxon>
    </lineage>
</organism>
<dbReference type="GO" id="GO:0016787">
    <property type="term" value="F:hydrolase activity"/>
    <property type="evidence" value="ECO:0007669"/>
    <property type="project" value="UniProtKB-KW"/>
</dbReference>
<gene>
    <name evidence="2" type="ORF">GRI58_09390</name>
</gene>
<dbReference type="AlphaFoldDB" id="A0A845AKG7"/>
<dbReference type="Proteomes" id="UP000439780">
    <property type="component" value="Unassembled WGS sequence"/>
</dbReference>
<dbReference type="InterPro" id="IPR050228">
    <property type="entry name" value="Carboxylesterase_BioH"/>
</dbReference>
<comment type="caution">
    <text evidence="2">The sequence shown here is derived from an EMBL/GenBank/DDBJ whole genome shotgun (WGS) entry which is preliminary data.</text>
</comment>
<keyword evidence="2" id="KW-0378">Hydrolase</keyword>
<evidence type="ECO:0000313" key="2">
    <source>
        <dbReference type="EMBL" id="MXP29036.1"/>
    </source>
</evidence>
<dbReference type="InterPro" id="IPR000073">
    <property type="entry name" value="AB_hydrolase_1"/>
</dbReference>
<keyword evidence="3" id="KW-1185">Reference proteome</keyword>
<dbReference type="SUPFAM" id="SSF53474">
    <property type="entry name" value="alpha/beta-Hydrolases"/>
    <property type="match status" value="1"/>
</dbReference>
<evidence type="ECO:0000259" key="1">
    <source>
        <dbReference type="Pfam" id="PF00561"/>
    </source>
</evidence>
<feature type="domain" description="AB hydrolase-1" evidence="1">
    <location>
        <begin position="27"/>
        <end position="117"/>
    </location>
</feature>
<dbReference type="PANTHER" id="PTHR43194">
    <property type="entry name" value="HYDROLASE ALPHA/BETA FOLD FAMILY"/>
    <property type="match status" value="1"/>
</dbReference>
<dbReference type="EMBL" id="WTYA01000006">
    <property type="protein sequence ID" value="MXP29036.1"/>
    <property type="molecule type" value="Genomic_DNA"/>
</dbReference>
<accession>A0A845AKG7</accession>
<protein>
    <submittedName>
        <fullName evidence="2">Alpha/beta fold hydrolase</fullName>
    </submittedName>
</protein>
<name>A0A845AKG7_9SPHN</name>
<dbReference type="PANTHER" id="PTHR43194:SF2">
    <property type="entry name" value="PEROXISOMAL MEMBRANE PROTEIN LPX1"/>
    <property type="match status" value="1"/>
</dbReference>
<dbReference type="Pfam" id="PF00561">
    <property type="entry name" value="Abhydrolase_1"/>
    <property type="match status" value="1"/>
</dbReference>
<dbReference type="Gene3D" id="3.40.50.1820">
    <property type="entry name" value="alpha/beta hydrolase"/>
    <property type="match status" value="1"/>
</dbReference>
<dbReference type="InterPro" id="IPR029058">
    <property type="entry name" value="AB_hydrolase_fold"/>
</dbReference>